<reference evidence="2" key="1">
    <citation type="submission" date="2019-03" db="EMBL/GenBank/DDBJ databases">
        <title>Long read genome sequence of the mycoparasitic Pythium oligandrum ATCC 38472 isolated from sugarbeet rhizosphere.</title>
        <authorList>
            <person name="Gaulin E."/>
        </authorList>
    </citation>
    <scope>NUCLEOTIDE SEQUENCE</scope>
    <source>
        <strain evidence="2">ATCC 38472_TT</strain>
    </source>
</reference>
<protein>
    <submittedName>
        <fullName evidence="2">Uncharacterized protein</fullName>
    </submittedName>
</protein>
<keyword evidence="3" id="KW-1185">Reference proteome</keyword>
<name>A0A8K1FE89_PYTOL</name>
<dbReference type="EMBL" id="SPLM01000110">
    <property type="protein sequence ID" value="TMW59161.1"/>
    <property type="molecule type" value="Genomic_DNA"/>
</dbReference>
<proteinExistence type="predicted"/>
<sequence length="68" mass="7849">MKLNATLFNIILMISITLFLFFMDLKDLYYKIAMCGPYPTFSFVLQTPEVVTDYDVTKAIKDANGTWL</sequence>
<comment type="caution">
    <text evidence="2">The sequence shown here is derived from an EMBL/GenBank/DDBJ whole genome shotgun (WGS) entry which is preliminary data.</text>
</comment>
<gene>
    <name evidence="2" type="ORF">Poli38472_007306</name>
</gene>
<dbReference type="AlphaFoldDB" id="A0A8K1FE89"/>
<keyword evidence="1" id="KW-0812">Transmembrane</keyword>
<evidence type="ECO:0000256" key="1">
    <source>
        <dbReference type="SAM" id="Phobius"/>
    </source>
</evidence>
<feature type="transmembrane region" description="Helical" evidence="1">
    <location>
        <begin position="6"/>
        <end position="25"/>
    </location>
</feature>
<keyword evidence="1" id="KW-0472">Membrane</keyword>
<organism evidence="2 3">
    <name type="scientific">Pythium oligandrum</name>
    <name type="common">Mycoparasitic fungus</name>
    <dbReference type="NCBI Taxonomy" id="41045"/>
    <lineage>
        <taxon>Eukaryota</taxon>
        <taxon>Sar</taxon>
        <taxon>Stramenopiles</taxon>
        <taxon>Oomycota</taxon>
        <taxon>Peronosporomycetes</taxon>
        <taxon>Pythiales</taxon>
        <taxon>Pythiaceae</taxon>
        <taxon>Pythium</taxon>
    </lineage>
</organism>
<keyword evidence="1" id="KW-1133">Transmembrane helix</keyword>
<dbReference type="Proteomes" id="UP000794436">
    <property type="component" value="Unassembled WGS sequence"/>
</dbReference>
<accession>A0A8K1FE89</accession>
<evidence type="ECO:0000313" key="3">
    <source>
        <dbReference type="Proteomes" id="UP000794436"/>
    </source>
</evidence>
<evidence type="ECO:0000313" key="2">
    <source>
        <dbReference type="EMBL" id="TMW59161.1"/>
    </source>
</evidence>